<reference evidence="2 3" key="1">
    <citation type="submission" date="2020-04" db="EMBL/GenBank/DDBJ databases">
        <title>Draft genome of Pyxidicoccus fallax type strain.</title>
        <authorList>
            <person name="Whitworth D.E."/>
        </authorList>
    </citation>
    <scope>NUCLEOTIDE SEQUENCE [LARGE SCALE GENOMIC DNA]</scope>
    <source>
        <strain evidence="2 3">DSM 14698</strain>
    </source>
</reference>
<name>A0A848LTB3_9BACT</name>
<dbReference type="EMBL" id="JABBJJ010000275">
    <property type="protein sequence ID" value="NMO20852.1"/>
    <property type="molecule type" value="Genomic_DNA"/>
</dbReference>
<comment type="caution">
    <text evidence="2">The sequence shown here is derived from an EMBL/GenBank/DDBJ whole genome shotgun (WGS) entry which is preliminary data.</text>
</comment>
<organism evidence="2 3">
    <name type="scientific">Pyxidicoccus fallax</name>
    <dbReference type="NCBI Taxonomy" id="394095"/>
    <lineage>
        <taxon>Bacteria</taxon>
        <taxon>Pseudomonadati</taxon>
        <taxon>Myxococcota</taxon>
        <taxon>Myxococcia</taxon>
        <taxon>Myxococcales</taxon>
        <taxon>Cystobacterineae</taxon>
        <taxon>Myxococcaceae</taxon>
        <taxon>Pyxidicoccus</taxon>
    </lineage>
</organism>
<gene>
    <name evidence="2" type="ORF">HG543_39305</name>
</gene>
<protein>
    <submittedName>
        <fullName evidence="2">Uncharacterized protein</fullName>
    </submittedName>
</protein>
<keyword evidence="3" id="KW-1185">Reference proteome</keyword>
<feature type="region of interest" description="Disordered" evidence="1">
    <location>
        <begin position="16"/>
        <end position="46"/>
    </location>
</feature>
<dbReference type="AlphaFoldDB" id="A0A848LTB3"/>
<dbReference type="RefSeq" id="WP_169350056.1">
    <property type="nucleotide sequence ID" value="NZ_JABBJJ010000275.1"/>
</dbReference>
<evidence type="ECO:0000313" key="3">
    <source>
        <dbReference type="Proteomes" id="UP000518300"/>
    </source>
</evidence>
<evidence type="ECO:0000313" key="2">
    <source>
        <dbReference type="EMBL" id="NMO20852.1"/>
    </source>
</evidence>
<dbReference type="Proteomes" id="UP000518300">
    <property type="component" value="Unassembled WGS sequence"/>
</dbReference>
<accession>A0A848LTB3</accession>
<proteinExistence type="predicted"/>
<evidence type="ECO:0000256" key="1">
    <source>
        <dbReference type="SAM" id="MobiDB-lite"/>
    </source>
</evidence>
<sequence>MLALGLALLLTATEAPERDAHAEPPVRAAPSMRKAHAPREPDTTPCLPLDARGEPYPICFDPGDGLVLGTGLRVRDGTGATSLRAGVHLRTGRTSRSKGTPWFNSHRLLGLDAWGGARRGLTFTAYDATLRRHLEEGFILVPTARPLRLPFPFDVTLAPRLGHLERRVWEGPGWTLETGRVGLLLDPIRSETEHVWLGVGPVASHTLRRSRDGAEHTVSPFTTLMLDAGLESGDGLWALRASGLAGWSLGLDNGTFFRARAEAGLERVLLAVADQPVVLQLSGAYAHRDAGLARRSEWTASAGLAVRAFSARW</sequence>